<feature type="region of interest" description="Disordered" evidence="1">
    <location>
        <begin position="272"/>
        <end position="364"/>
    </location>
</feature>
<dbReference type="Proteomes" id="UP000011087">
    <property type="component" value="Unassembled WGS sequence"/>
</dbReference>
<dbReference type="EnsemblProtists" id="EKX38560">
    <property type="protein sequence ID" value="EKX38560"/>
    <property type="gene ID" value="GUITHDRAFT_115335"/>
</dbReference>
<accession>L1IRV3</accession>
<keyword evidence="2" id="KW-0812">Transmembrane</keyword>
<dbReference type="AlphaFoldDB" id="L1IRV3"/>
<feature type="transmembrane region" description="Helical" evidence="2">
    <location>
        <begin position="29"/>
        <end position="55"/>
    </location>
</feature>
<feature type="compositionally biased region" description="Basic and acidic residues" evidence="1">
    <location>
        <begin position="391"/>
        <end position="409"/>
    </location>
</feature>
<name>L1IRV3_GUITC</name>
<evidence type="ECO:0000313" key="5">
    <source>
        <dbReference type="Proteomes" id="UP000011087"/>
    </source>
</evidence>
<dbReference type="PaxDb" id="55529-EKX38560"/>
<reference evidence="5" key="2">
    <citation type="submission" date="2012-11" db="EMBL/GenBank/DDBJ databases">
        <authorList>
            <person name="Kuo A."/>
            <person name="Curtis B.A."/>
            <person name="Tanifuji G."/>
            <person name="Burki F."/>
            <person name="Gruber A."/>
            <person name="Irimia M."/>
            <person name="Maruyama S."/>
            <person name="Arias M.C."/>
            <person name="Ball S.G."/>
            <person name="Gile G.H."/>
            <person name="Hirakawa Y."/>
            <person name="Hopkins J.F."/>
            <person name="Rensing S.A."/>
            <person name="Schmutz J."/>
            <person name="Symeonidi A."/>
            <person name="Elias M."/>
            <person name="Eveleigh R.J."/>
            <person name="Herman E.K."/>
            <person name="Klute M.J."/>
            <person name="Nakayama T."/>
            <person name="Obornik M."/>
            <person name="Reyes-Prieto A."/>
            <person name="Armbrust E.V."/>
            <person name="Aves S.J."/>
            <person name="Beiko R.G."/>
            <person name="Coutinho P."/>
            <person name="Dacks J.B."/>
            <person name="Durnford D.G."/>
            <person name="Fast N.M."/>
            <person name="Green B.R."/>
            <person name="Grisdale C."/>
            <person name="Hempe F."/>
            <person name="Henrissat B."/>
            <person name="Hoppner M.P."/>
            <person name="Ishida K.-I."/>
            <person name="Kim E."/>
            <person name="Koreny L."/>
            <person name="Kroth P.G."/>
            <person name="Liu Y."/>
            <person name="Malik S.-B."/>
            <person name="Maier U.G."/>
            <person name="McRose D."/>
            <person name="Mock T."/>
            <person name="Neilson J.A."/>
            <person name="Onodera N.T."/>
            <person name="Poole A.M."/>
            <person name="Pritham E.J."/>
            <person name="Richards T.A."/>
            <person name="Rocap G."/>
            <person name="Roy S.W."/>
            <person name="Sarai C."/>
            <person name="Schaack S."/>
            <person name="Shirato S."/>
            <person name="Slamovits C.H."/>
            <person name="Spencer D.F."/>
            <person name="Suzuki S."/>
            <person name="Worden A.Z."/>
            <person name="Zauner S."/>
            <person name="Barry K."/>
            <person name="Bell C."/>
            <person name="Bharti A.K."/>
            <person name="Crow J.A."/>
            <person name="Grimwood J."/>
            <person name="Kramer R."/>
            <person name="Lindquist E."/>
            <person name="Lucas S."/>
            <person name="Salamov A."/>
            <person name="McFadden G.I."/>
            <person name="Lane C.E."/>
            <person name="Keeling P.J."/>
            <person name="Gray M.W."/>
            <person name="Grigoriev I.V."/>
            <person name="Archibald J.M."/>
        </authorList>
    </citation>
    <scope>NUCLEOTIDE SEQUENCE</scope>
    <source>
        <strain evidence="5">CCMP2712</strain>
    </source>
</reference>
<feature type="region of interest" description="Disordered" evidence="1">
    <location>
        <begin position="449"/>
        <end position="559"/>
    </location>
</feature>
<feature type="compositionally biased region" description="Low complexity" evidence="1">
    <location>
        <begin position="463"/>
        <end position="485"/>
    </location>
</feature>
<reference evidence="3 5" key="1">
    <citation type="journal article" date="2012" name="Nature">
        <title>Algal genomes reveal evolutionary mosaicism and the fate of nucleomorphs.</title>
        <authorList>
            <consortium name="DOE Joint Genome Institute"/>
            <person name="Curtis B.A."/>
            <person name="Tanifuji G."/>
            <person name="Burki F."/>
            <person name="Gruber A."/>
            <person name="Irimia M."/>
            <person name="Maruyama S."/>
            <person name="Arias M.C."/>
            <person name="Ball S.G."/>
            <person name="Gile G.H."/>
            <person name="Hirakawa Y."/>
            <person name="Hopkins J.F."/>
            <person name="Kuo A."/>
            <person name="Rensing S.A."/>
            <person name="Schmutz J."/>
            <person name="Symeonidi A."/>
            <person name="Elias M."/>
            <person name="Eveleigh R.J."/>
            <person name="Herman E.K."/>
            <person name="Klute M.J."/>
            <person name="Nakayama T."/>
            <person name="Obornik M."/>
            <person name="Reyes-Prieto A."/>
            <person name="Armbrust E.V."/>
            <person name="Aves S.J."/>
            <person name="Beiko R.G."/>
            <person name="Coutinho P."/>
            <person name="Dacks J.B."/>
            <person name="Durnford D.G."/>
            <person name="Fast N.M."/>
            <person name="Green B.R."/>
            <person name="Grisdale C.J."/>
            <person name="Hempel F."/>
            <person name="Henrissat B."/>
            <person name="Hoppner M.P."/>
            <person name="Ishida K."/>
            <person name="Kim E."/>
            <person name="Koreny L."/>
            <person name="Kroth P.G."/>
            <person name="Liu Y."/>
            <person name="Malik S.B."/>
            <person name="Maier U.G."/>
            <person name="McRose D."/>
            <person name="Mock T."/>
            <person name="Neilson J.A."/>
            <person name="Onodera N.T."/>
            <person name="Poole A.M."/>
            <person name="Pritham E.J."/>
            <person name="Richards T.A."/>
            <person name="Rocap G."/>
            <person name="Roy S.W."/>
            <person name="Sarai C."/>
            <person name="Schaack S."/>
            <person name="Shirato S."/>
            <person name="Slamovits C.H."/>
            <person name="Spencer D.F."/>
            <person name="Suzuki S."/>
            <person name="Worden A.Z."/>
            <person name="Zauner S."/>
            <person name="Barry K."/>
            <person name="Bell C."/>
            <person name="Bharti A.K."/>
            <person name="Crow J.A."/>
            <person name="Grimwood J."/>
            <person name="Kramer R."/>
            <person name="Lindquist E."/>
            <person name="Lucas S."/>
            <person name="Salamov A."/>
            <person name="McFadden G.I."/>
            <person name="Lane C.E."/>
            <person name="Keeling P.J."/>
            <person name="Gray M.W."/>
            <person name="Grigoriev I.V."/>
            <person name="Archibald J.M."/>
        </authorList>
    </citation>
    <scope>NUCLEOTIDE SEQUENCE</scope>
    <source>
        <strain evidence="3 5">CCMP2712</strain>
    </source>
</reference>
<evidence type="ECO:0000313" key="4">
    <source>
        <dbReference type="EnsemblProtists" id="EKX38560"/>
    </source>
</evidence>
<keyword evidence="2" id="KW-0472">Membrane</keyword>
<feature type="compositionally biased region" description="Polar residues" evidence="1">
    <location>
        <begin position="410"/>
        <end position="421"/>
    </location>
</feature>
<feature type="compositionally biased region" description="Basic and acidic residues" evidence="1">
    <location>
        <begin position="292"/>
        <end position="306"/>
    </location>
</feature>
<proteinExistence type="predicted"/>
<dbReference type="EMBL" id="JH993047">
    <property type="protein sequence ID" value="EKX38560.1"/>
    <property type="molecule type" value="Genomic_DNA"/>
</dbReference>
<reference evidence="4" key="3">
    <citation type="submission" date="2015-06" db="UniProtKB">
        <authorList>
            <consortium name="EnsemblProtists"/>
        </authorList>
    </citation>
    <scope>IDENTIFICATION</scope>
</reference>
<dbReference type="KEGG" id="gtt:GUITHDRAFT_115335"/>
<feature type="region of interest" description="Disordered" evidence="1">
    <location>
        <begin position="67"/>
        <end position="98"/>
    </location>
</feature>
<dbReference type="GeneID" id="17295346"/>
<organism evidence="3">
    <name type="scientific">Guillardia theta (strain CCMP2712)</name>
    <name type="common">Cryptophyte</name>
    <dbReference type="NCBI Taxonomy" id="905079"/>
    <lineage>
        <taxon>Eukaryota</taxon>
        <taxon>Cryptophyceae</taxon>
        <taxon>Pyrenomonadales</taxon>
        <taxon>Geminigeraceae</taxon>
        <taxon>Guillardia</taxon>
    </lineage>
</organism>
<keyword evidence="2" id="KW-1133">Transmembrane helix</keyword>
<sequence length="559" mass="62070">MERLARVAHGGPEVVLGDRRSYDLSRSELTLLVCISVIGGSIAIVLVAYCAWMWWQDIYVPPQGAAPASGSARTSECEAETESDPEPEPRAVAQGARETVEATRVEVREEEEAKSLKTSLESFFKLYNPAKLKNVDKLVEEFGSRPWELNELLVNRYGHSLPDLAILKAQAEQKQQAERSKEVVSTVQESVNETSQVDIYHSIQMDSPYPEISYDSEALNMHKPRVKGVDPFLDECSRISSKAGKTSKANESDSPFAFRNLHNKMQQEMKRTWNGGGARGWGSGVQFSVRNGRKESQERQKEKDSEEGQSSGVDFETASKEDFATSRRLSAQEVSELIATEDPTTLDTAEDFLSGNDDQDVSEALRAQPAELQVEGKFGSVLEPSAALLEEDGRREGDEDLAGAKEQEPSKGQQELYQTRSALPGAGTRSIELKEGRRVTKEEIYQDFIQSSRHLDETDLTFPSPSQSPSTRSSRTQEQQQTAETPPTPSELSFISLKEEPGEAKREESLNDDVARRIRDQISSKALESEEGASDGNEVYFSFYEGKEEGDNDGDAKDK</sequence>
<feature type="region of interest" description="Disordered" evidence="1">
    <location>
        <begin position="376"/>
        <end position="437"/>
    </location>
</feature>
<feature type="compositionally biased region" description="Basic and acidic residues" evidence="1">
    <location>
        <begin position="497"/>
        <end position="522"/>
    </location>
</feature>
<feature type="compositionally biased region" description="Acidic residues" evidence="1">
    <location>
        <begin position="77"/>
        <end position="86"/>
    </location>
</feature>
<evidence type="ECO:0000256" key="2">
    <source>
        <dbReference type="SAM" id="Phobius"/>
    </source>
</evidence>
<evidence type="ECO:0000256" key="1">
    <source>
        <dbReference type="SAM" id="MobiDB-lite"/>
    </source>
</evidence>
<feature type="compositionally biased region" description="Gly residues" evidence="1">
    <location>
        <begin position="274"/>
        <end position="283"/>
    </location>
</feature>
<evidence type="ECO:0000313" key="3">
    <source>
        <dbReference type="EMBL" id="EKX38560.1"/>
    </source>
</evidence>
<keyword evidence="5" id="KW-1185">Reference proteome</keyword>
<gene>
    <name evidence="3" type="ORF">GUITHDRAFT_115335</name>
</gene>
<feature type="compositionally biased region" description="Basic and acidic residues" evidence="1">
    <location>
        <begin position="545"/>
        <end position="559"/>
    </location>
</feature>
<dbReference type="RefSeq" id="XP_005825540.1">
    <property type="nucleotide sequence ID" value="XM_005825483.1"/>
</dbReference>
<dbReference type="HOGENOM" id="CLU_487883_0_0_1"/>
<protein>
    <submittedName>
        <fullName evidence="3 4">Uncharacterized protein</fullName>
    </submittedName>
</protein>